<organism evidence="2 3">
    <name type="scientific">Streptomyces halobius</name>
    <dbReference type="NCBI Taxonomy" id="2879846"/>
    <lineage>
        <taxon>Bacteria</taxon>
        <taxon>Bacillati</taxon>
        <taxon>Actinomycetota</taxon>
        <taxon>Actinomycetes</taxon>
        <taxon>Kitasatosporales</taxon>
        <taxon>Streptomycetaceae</taxon>
        <taxon>Streptomyces</taxon>
    </lineage>
</organism>
<dbReference type="PANTHER" id="PTHR19353">
    <property type="entry name" value="FATTY ACID DESATURASE 2"/>
    <property type="match status" value="1"/>
</dbReference>
<dbReference type="EMBL" id="CP086322">
    <property type="protein sequence ID" value="UQA91987.1"/>
    <property type="molecule type" value="Genomic_DNA"/>
</dbReference>
<dbReference type="Proteomes" id="UP000830115">
    <property type="component" value="Chromosome"/>
</dbReference>
<dbReference type="PANTHER" id="PTHR19353:SF19">
    <property type="entry name" value="DELTA(5) FATTY ACID DESATURASE C-RELATED"/>
    <property type="match status" value="1"/>
</dbReference>
<evidence type="ECO:0000313" key="2">
    <source>
        <dbReference type="EMBL" id="UQA91987.1"/>
    </source>
</evidence>
<sequence>MAAELDNVYSRTIGTLDENDVRYLRSIVRAQRALEAAGRCTIQFGRSRPARVAGVLALAAAKILDNLEIGHNVLHGQYDWAKDPHLHSDSYEWDTILPARLWRYQHNFVHHVYANIYGLDENLRAGPIRLSVQQPWQPHHIAGPLLLLATAPIAELAIALHAADEIGRGSTSSDLKSTPKRLRQDILLKAARQAAKDLVLFPLLSGRRAGDTLIANSSALVLRNLWIFAISLCNHYPEDVTVFNQDVLENETRGQRYVRQIRGAANIEGSRMLHILAGHFTHHIEHHLFPDVPSSRYREISYQVRNICERYGIPYTTASFPAQIASAFRNLCALALPPNGRKSFARRSRRHESGDWR</sequence>
<accession>A0ABY4M3G0</accession>
<dbReference type="Pfam" id="PF00487">
    <property type="entry name" value="FA_desaturase"/>
    <property type="match status" value="1"/>
</dbReference>
<reference evidence="2" key="1">
    <citation type="submission" date="2021-10" db="EMBL/GenBank/DDBJ databases">
        <title>Streptomyces nigrumlapis sp.nov.,an antimicrobial producing actinobacterium isolated from Black Gobi rocks.</title>
        <authorList>
            <person name="Wen Y."/>
            <person name="Zhang W."/>
            <person name="Liu X.G."/>
        </authorList>
    </citation>
    <scope>NUCLEOTIDE SEQUENCE</scope>
    <source>
        <strain evidence="2">ST13-2-2</strain>
    </source>
</reference>
<dbReference type="RefSeq" id="WP_248862802.1">
    <property type="nucleotide sequence ID" value="NZ_CP086322.1"/>
</dbReference>
<gene>
    <name evidence="2" type="ORF">K9S39_09115</name>
</gene>
<evidence type="ECO:0000313" key="3">
    <source>
        <dbReference type="Proteomes" id="UP000830115"/>
    </source>
</evidence>
<dbReference type="InterPro" id="IPR012171">
    <property type="entry name" value="Fatty_acid_desaturase"/>
</dbReference>
<keyword evidence="3" id="KW-1185">Reference proteome</keyword>
<feature type="domain" description="Fatty acid desaturase" evidence="1">
    <location>
        <begin position="54"/>
        <end position="317"/>
    </location>
</feature>
<dbReference type="CDD" id="cd03506">
    <property type="entry name" value="Delta6-FADS-like"/>
    <property type="match status" value="1"/>
</dbReference>
<dbReference type="InterPro" id="IPR005804">
    <property type="entry name" value="FA_desaturase_dom"/>
</dbReference>
<name>A0ABY4M3G0_9ACTN</name>
<proteinExistence type="predicted"/>
<evidence type="ECO:0000259" key="1">
    <source>
        <dbReference type="Pfam" id="PF00487"/>
    </source>
</evidence>
<protein>
    <submittedName>
        <fullName evidence="2">Acyl-CoA desaturase</fullName>
    </submittedName>
</protein>